<reference evidence="5 6" key="1">
    <citation type="submission" date="2017-01" db="EMBL/GenBank/DDBJ databases">
        <authorList>
            <person name="Mah S.A."/>
            <person name="Swanson W.J."/>
            <person name="Moy G.W."/>
            <person name="Vacquier V.D."/>
        </authorList>
    </citation>
    <scope>NUCLEOTIDE SEQUENCE [LARGE SCALE GENOMIC DNA]</scope>
    <source>
        <strain evidence="5 6">ATCC 29606</strain>
    </source>
</reference>
<keyword evidence="2" id="KW-0813">Transport</keyword>
<comment type="similarity">
    <text evidence="1">Belongs to the bacterial solute-binding protein 7 family.</text>
</comment>
<dbReference type="AlphaFoldDB" id="A0A1N6YZ69"/>
<proteinExistence type="inferred from homology"/>
<name>A0A1N6YZ69_9PSED</name>
<dbReference type="RefSeq" id="WP_051587470.1">
    <property type="nucleotide sequence ID" value="NZ_FTMC01000016.1"/>
</dbReference>
<evidence type="ECO:0000256" key="3">
    <source>
        <dbReference type="ARBA" id="ARBA00022729"/>
    </source>
</evidence>
<dbReference type="InterPro" id="IPR038404">
    <property type="entry name" value="TRAP_DctP_sf"/>
</dbReference>
<evidence type="ECO:0000256" key="1">
    <source>
        <dbReference type="ARBA" id="ARBA00009023"/>
    </source>
</evidence>
<dbReference type="PANTHER" id="PTHR33376:SF7">
    <property type="entry name" value="C4-DICARBOXYLATE-BINDING PROTEIN DCTB"/>
    <property type="match status" value="1"/>
</dbReference>
<evidence type="ECO:0000256" key="4">
    <source>
        <dbReference type="SAM" id="SignalP"/>
    </source>
</evidence>
<gene>
    <name evidence="5" type="ORF">SAMN05421672_11682</name>
</gene>
<dbReference type="PANTHER" id="PTHR33376">
    <property type="match status" value="1"/>
</dbReference>
<evidence type="ECO:0000313" key="5">
    <source>
        <dbReference type="EMBL" id="SIR19893.1"/>
    </source>
</evidence>
<dbReference type="Gene3D" id="3.40.190.170">
    <property type="entry name" value="Bacterial extracellular solute-binding protein, family 7"/>
    <property type="match status" value="1"/>
</dbReference>
<dbReference type="GO" id="GO:0030288">
    <property type="term" value="C:outer membrane-bounded periplasmic space"/>
    <property type="evidence" value="ECO:0007669"/>
    <property type="project" value="InterPro"/>
</dbReference>
<dbReference type="NCBIfam" id="TIGR00787">
    <property type="entry name" value="dctP"/>
    <property type="match status" value="1"/>
</dbReference>
<dbReference type="PIRSF" id="PIRSF006470">
    <property type="entry name" value="DctB"/>
    <property type="match status" value="1"/>
</dbReference>
<dbReference type="InterPro" id="IPR018389">
    <property type="entry name" value="DctP_fam"/>
</dbReference>
<keyword evidence="3 4" id="KW-0732">Signal</keyword>
<feature type="chain" id="PRO_5010289835" evidence="4">
    <location>
        <begin position="24"/>
        <end position="333"/>
    </location>
</feature>
<protein>
    <submittedName>
        <fullName evidence="5">C4-dicarboxylate-binding protein DctP</fullName>
    </submittedName>
</protein>
<dbReference type="GO" id="GO:0015740">
    <property type="term" value="P:C4-dicarboxylate transport"/>
    <property type="evidence" value="ECO:0007669"/>
    <property type="project" value="TreeGrafter"/>
</dbReference>
<accession>A0A1N6YZ69</accession>
<feature type="signal peptide" evidence="4">
    <location>
        <begin position="1"/>
        <end position="23"/>
    </location>
</feature>
<dbReference type="CDD" id="cd13674">
    <property type="entry name" value="PBP2_TRAP_SBP_like_1"/>
    <property type="match status" value="1"/>
</dbReference>
<dbReference type="Pfam" id="PF03480">
    <property type="entry name" value="DctP"/>
    <property type="match status" value="1"/>
</dbReference>
<dbReference type="InterPro" id="IPR004682">
    <property type="entry name" value="TRAP_DctP"/>
</dbReference>
<dbReference type="GO" id="GO:0055085">
    <property type="term" value="P:transmembrane transport"/>
    <property type="evidence" value="ECO:0007669"/>
    <property type="project" value="InterPro"/>
</dbReference>
<evidence type="ECO:0000256" key="2">
    <source>
        <dbReference type="ARBA" id="ARBA00022448"/>
    </source>
</evidence>
<dbReference type="Proteomes" id="UP000186079">
    <property type="component" value="Unassembled WGS sequence"/>
</dbReference>
<dbReference type="NCBIfam" id="NF037995">
    <property type="entry name" value="TRAP_S1"/>
    <property type="match status" value="1"/>
</dbReference>
<dbReference type="EMBL" id="FTMC01000016">
    <property type="protein sequence ID" value="SIR19893.1"/>
    <property type="molecule type" value="Genomic_DNA"/>
</dbReference>
<sequence length="333" mass="36927">MHRIVPPLHCLLLGLFLALPASAQDGEPILIRFAHVVADDTPKGKGALLFKQLAEQRLPGKVKVEVYPNSTLYGDGDEMQALLDGKVELLAPSLSKFDRYTKKLQLFDLPFLFDDAEAVKRFGRREKSRELLRSMVGHGISGLAYWSNGLKQLSADRPLLLPADARGVSFRIQNSAVLQSQFEALGAQPVRLAFGAMYQALESGQVQGAENPWSNIVSQKVHTVQSHIVESNHGVLHYMLITNTQFWNGLPYAIRVELDGIVEEVTQVVNAEAEALNARDRARIVASGKTKLITLSAEQRAAWREAMLPVWKLYEDEIGADVIRAALAVNRNR</sequence>
<organism evidence="5 6">
    <name type="scientific">Pseudomonas flexibilis</name>
    <dbReference type="NCBI Taxonomy" id="706570"/>
    <lineage>
        <taxon>Bacteria</taxon>
        <taxon>Pseudomonadati</taxon>
        <taxon>Pseudomonadota</taxon>
        <taxon>Gammaproteobacteria</taxon>
        <taxon>Pseudomonadales</taxon>
        <taxon>Pseudomonadaceae</taxon>
        <taxon>Pseudomonas</taxon>
    </lineage>
</organism>
<evidence type="ECO:0000313" key="6">
    <source>
        <dbReference type="Proteomes" id="UP000186079"/>
    </source>
</evidence>